<proteinExistence type="predicted"/>
<name>A0ACC2J8C2_9PEZI</name>
<reference evidence="1" key="1">
    <citation type="submission" date="2022-11" db="EMBL/GenBank/DDBJ databases">
        <title>Genome Sequence of Nemania bipapillata.</title>
        <authorList>
            <person name="Buettner E."/>
        </authorList>
    </citation>
    <scope>NUCLEOTIDE SEQUENCE</scope>
    <source>
        <strain evidence="1">CP14</strain>
    </source>
</reference>
<dbReference type="Proteomes" id="UP001153334">
    <property type="component" value="Unassembled WGS sequence"/>
</dbReference>
<keyword evidence="2" id="KW-1185">Reference proteome</keyword>
<comment type="caution">
    <text evidence="1">The sequence shown here is derived from an EMBL/GenBank/DDBJ whole genome shotgun (WGS) entry which is preliminary data.</text>
</comment>
<organism evidence="1 2">
    <name type="scientific">Nemania bipapillata</name>
    <dbReference type="NCBI Taxonomy" id="110536"/>
    <lineage>
        <taxon>Eukaryota</taxon>
        <taxon>Fungi</taxon>
        <taxon>Dikarya</taxon>
        <taxon>Ascomycota</taxon>
        <taxon>Pezizomycotina</taxon>
        <taxon>Sordariomycetes</taxon>
        <taxon>Xylariomycetidae</taxon>
        <taxon>Xylariales</taxon>
        <taxon>Xylariaceae</taxon>
        <taxon>Nemania</taxon>
    </lineage>
</organism>
<sequence length="284" mass="32237">MRILCLHGTAINSTIFQSKTEKLRSFLPSEYSYEWLDGDLHVIPQKFLSDVYPGPYLTYVNILTTENVAQALGRIEEFIETDGPFDGVMGVSEGSMLSAALLLKHQIEKPFSPPPFRFAIFISGTLPFSWSTSEGQDVFRLLTGNNPLSTDASEWQREAANDRSVRQERLSDSEAAMLADMFPTWEERVRYIGNLIGRPENTHLRPCAFHPDLHPERINIPTAHVWGLQDLFKPHAEHLVRLCDTTVAAVYEHSGSHDVPHTLEENKKFSEVIRKTILRSEFAI</sequence>
<evidence type="ECO:0000313" key="2">
    <source>
        <dbReference type="Proteomes" id="UP001153334"/>
    </source>
</evidence>
<evidence type="ECO:0000313" key="1">
    <source>
        <dbReference type="EMBL" id="KAJ8123662.1"/>
    </source>
</evidence>
<protein>
    <submittedName>
        <fullName evidence="1">Uncharacterized protein</fullName>
    </submittedName>
</protein>
<gene>
    <name evidence="1" type="ORF">ONZ43_g440</name>
</gene>
<dbReference type="EMBL" id="JAPESX010000055">
    <property type="protein sequence ID" value="KAJ8123662.1"/>
    <property type="molecule type" value="Genomic_DNA"/>
</dbReference>
<accession>A0ACC2J8C2</accession>